<dbReference type="PRINTS" id="PR00412">
    <property type="entry name" value="EPOXHYDRLASE"/>
</dbReference>
<dbReference type="FunFam" id="3.40.50.300:FF:000136">
    <property type="entry name" value="Replication factor C subunit 5"/>
    <property type="match status" value="1"/>
</dbReference>
<dbReference type="Gene3D" id="3.40.50.1820">
    <property type="entry name" value="alpha/beta hydrolase"/>
    <property type="match status" value="1"/>
</dbReference>
<dbReference type="GO" id="GO:0004301">
    <property type="term" value="F:epoxide hydrolase activity"/>
    <property type="evidence" value="ECO:0007669"/>
    <property type="project" value="TreeGrafter"/>
</dbReference>
<comment type="subcellular location">
    <subcellularLocation>
        <location evidence="1">Nucleus</location>
    </subcellularLocation>
</comment>
<gene>
    <name evidence="10" type="ORF">TRUGW13939_07039</name>
</gene>
<evidence type="ECO:0000256" key="8">
    <source>
        <dbReference type="ARBA" id="ARBA00070185"/>
    </source>
</evidence>
<dbReference type="InterPro" id="IPR010497">
    <property type="entry name" value="Epoxide_hydro_N"/>
</dbReference>
<dbReference type="Gene3D" id="3.40.50.300">
    <property type="entry name" value="P-loop containing nucleotide triphosphate hydrolases"/>
    <property type="match status" value="1"/>
</dbReference>
<accession>A0A7H8R127</accession>
<dbReference type="PANTHER" id="PTHR21661:SF35">
    <property type="entry name" value="EPOXIDE HYDROLASE"/>
    <property type="match status" value="1"/>
</dbReference>
<dbReference type="FunFam" id="1.10.8.60:FF:000030">
    <property type="entry name" value="replication factor C subunit 3"/>
    <property type="match status" value="1"/>
</dbReference>
<evidence type="ECO:0000313" key="10">
    <source>
        <dbReference type="EMBL" id="QKX59897.1"/>
    </source>
</evidence>
<dbReference type="KEGG" id="trg:TRUGW13939_07039"/>
<evidence type="ECO:0000256" key="1">
    <source>
        <dbReference type="ARBA" id="ARBA00004123"/>
    </source>
</evidence>
<dbReference type="SMART" id="SM00382">
    <property type="entry name" value="AAA"/>
    <property type="match status" value="1"/>
</dbReference>
<dbReference type="Proteomes" id="UP000509510">
    <property type="component" value="Chromosome IV"/>
</dbReference>
<name>A0A7H8R127_TALRU</name>
<evidence type="ECO:0000256" key="7">
    <source>
        <dbReference type="ARBA" id="ARBA00023242"/>
    </source>
</evidence>
<evidence type="ECO:0000256" key="5">
    <source>
        <dbReference type="ARBA" id="ARBA00022797"/>
    </source>
</evidence>
<keyword evidence="5" id="KW-0058">Aromatic hydrocarbons catabolism</keyword>
<comment type="similarity">
    <text evidence="3">Belongs to the peptidase S33 family.</text>
</comment>
<dbReference type="PANTHER" id="PTHR21661">
    <property type="entry name" value="EPOXIDE HYDROLASE 1-RELATED"/>
    <property type="match status" value="1"/>
</dbReference>
<dbReference type="AlphaFoldDB" id="A0A7H8R127"/>
<dbReference type="FunFam" id="1.20.272.10:FF:000002">
    <property type="entry name" value="Replication factor C subunit 3"/>
    <property type="match status" value="1"/>
</dbReference>
<dbReference type="Pfam" id="PF06441">
    <property type="entry name" value="EHN"/>
    <property type="match status" value="1"/>
</dbReference>
<dbReference type="InterPro" id="IPR008921">
    <property type="entry name" value="DNA_pol3_clamp-load_cplx_C"/>
</dbReference>
<protein>
    <recommendedName>
        <fullName evidence="8">Replication factor C subunit 5</fullName>
    </recommendedName>
</protein>
<dbReference type="GO" id="GO:0097176">
    <property type="term" value="P:epoxide metabolic process"/>
    <property type="evidence" value="ECO:0007669"/>
    <property type="project" value="TreeGrafter"/>
</dbReference>
<dbReference type="GO" id="GO:0008094">
    <property type="term" value="F:ATP-dependent activity, acting on DNA"/>
    <property type="evidence" value="ECO:0007669"/>
    <property type="project" value="UniProtKB-ARBA"/>
</dbReference>
<evidence type="ECO:0000256" key="3">
    <source>
        <dbReference type="ARBA" id="ARBA00010088"/>
    </source>
</evidence>
<evidence type="ECO:0000256" key="6">
    <source>
        <dbReference type="ARBA" id="ARBA00022801"/>
    </source>
</evidence>
<dbReference type="GO" id="GO:0003677">
    <property type="term" value="F:DNA binding"/>
    <property type="evidence" value="ECO:0007669"/>
    <property type="project" value="InterPro"/>
</dbReference>
<organism evidence="10 11">
    <name type="scientific">Talaromyces rugulosus</name>
    <name type="common">Penicillium rugulosum</name>
    <dbReference type="NCBI Taxonomy" id="121627"/>
    <lineage>
        <taxon>Eukaryota</taxon>
        <taxon>Fungi</taxon>
        <taxon>Dikarya</taxon>
        <taxon>Ascomycota</taxon>
        <taxon>Pezizomycotina</taxon>
        <taxon>Eurotiomycetes</taxon>
        <taxon>Eurotiomycetidae</taxon>
        <taxon>Eurotiales</taxon>
        <taxon>Trichocomaceae</taxon>
        <taxon>Talaromyces</taxon>
        <taxon>Talaromyces sect. Islandici</taxon>
    </lineage>
</organism>
<dbReference type="OrthoDB" id="761538at2759"/>
<keyword evidence="11" id="KW-1185">Reference proteome</keyword>
<dbReference type="EMBL" id="CP055901">
    <property type="protein sequence ID" value="QKX59897.1"/>
    <property type="molecule type" value="Genomic_DNA"/>
</dbReference>
<dbReference type="GO" id="GO:0006281">
    <property type="term" value="P:DNA repair"/>
    <property type="evidence" value="ECO:0007669"/>
    <property type="project" value="UniProtKB-ARBA"/>
</dbReference>
<dbReference type="SUPFAM" id="SSF52540">
    <property type="entry name" value="P-loop containing nucleoside triphosphate hydrolases"/>
    <property type="match status" value="1"/>
</dbReference>
<evidence type="ECO:0000259" key="9">
    <source>
        <dbReference type="SMART" id="SM00382"/>
    </source>
</evidence>
<dbReference type="SUPFAM" id="SSF48019">
    <property type="entry name" value="post-AAA+ oligomerization domain-like"/>
    <property type="match status" value="1"/>
</dbReference>
<dbReference type="RefSeq" id="XP_035346074.1">
    <property type="nucleotide sequence ID" value="XM_035490181.1"/>
</dbReference>
<dbReference type="InterPro" id="IPR000639">
    <property type="entry name" value="Epox_hydrolase-like"/>
</dbReference>
<feature type="domain" description="AAA+ ATPase" evidence="9">
    <location>
        <begin position="383"/>
        <end position="536"/>
    </location>
</feature>
<evidence type="ECO:0000256" key="2">
    <source>
        <dbReference type="ARBA" id="ARBA00005378"/>
    </source>
</evidence>
<comment type="similarity">
    <text evidence="2">Belongs to the activator 1 small subunits family.</text>
</comment>
<dbReference type="Gene3D" id="1.20.272.10">
    <property type="match status" value="1"/>
</dbReference>
<dbReference type="Pfam" id="PF13177">
    <property type="entry name" value="DNA_pol3_delta2"/>
    <property type="match status" value="1"/>
</dbReference>
<dbReference type="Gene3D" id="1.10.8.60">
    <property type="match status" value="1"/>
</dbReference>
<dbReference type="GO" id="GO:0006271">
    <property type="term" value="P:DNA strand elongation involved in DNA replication"/>
    <property type="evidence" value="ECO:0007669"/>
    <property type="project" value="UniProtKB-ARBA"/>
</dbReference>
<keyword evidence="4" id="KW-0235">DNA replication</keyword>
<sequence length="701" mass="79160">MASITPFKISISDEKIKRLQQKLALTDLPSEVPELTNPWARGVPLSEIKRLTLHWQHNFNWRAVETKLNELPQYTANIEVEDFGKYDVHFVHQRSQVTTDAIPLLVLHGWPSSFLQVRDMLPILVDGGTDGPAFHVVAPSLIDFGFSSASNKKGFNVEHHAEAYHKVMLALGYNEYVVQAGDLGYLVTRFIALKYGSKHCKAYHLNNAAPAEPKQPSPLDDADLAGLARTKEFSTRGNAYFLLQSTKPQTLAYSLTDSPVGLLAWIYEKLVDWSDGYTWSDDDILTWVSIYYFSRAGPAASLNIYYENEQQAPTAFEKAKEWSDVPLGVARFEKDLVLLPKAWNATLGPVVLEMDRLRPRSLESLTYHSDLSARLKSLAQSGDFPHLLVYGPSGAGKKTRIIATLKELYGPGVEKIKVDARVFQTTSNRKLEFNIVASVYHLEITPSDVGTYDRVVVQELLKEVAQTQQVDQSAKQRFKVVVINEADHLTRDAQAALRRTMEKYSPNLRLILLANSTSNIIAPIRSRTLLVRVAAPSELDICNVLRSAAEKENWTVSEHLNQRIAKESARNLRRALLMFEAIYAQNEKVSDATPIPPPDWEALISVIADEILAERSPARILQVRERLYDLLTHCIPPTTILKTLTFKLITKVDDALKPEVIKWSAFYEHRIKLGSKVIFHLEAFVAKFMRIYEGYLMGMDF</sequence>
<dbReference type="SUPFAM" id="SSF53474">
    <property type="entry name" value="alpha/beta-Hydrolases"/>
    <property type="match status" value="1"/>
</dbReference>
<keyword evidence="6" id="KW-0378">Hydrolase</keyword>
<dbReference type="InterPro" id="IPR027417">
    <property type="entry name" value="P-loop_NTPase"/>
</dbReference>
<proteinExistence type="inferred from homology"/>
<dbReference type="CDD" id="cd00009">
    <property type="entry name" value="AAA"/>
    <property type="match status" value="1"/>
</dbReference>
<dbReference type="Pfam" id="PF22534">
    <property type="entry name" value="RFC_C"/>
    <property type="match status" value="1"/>
</dbReference>
<dbReference type="GO" id="GO:0005634">
    <property type="term" value="C:nucleus"/>
    <property type="evidence" value="ECO:0007669"/>
    <property type="project" value="UniProtKB-SubCell"/>
</dbReference>
<dbReference type="GO" id="GO:0031391">
    <property type="term" value="C:Elg1 RFC-like complex"/>
    <property type="evidence" value="ECO:0007669"/>
    <property type="project" value="UniProtKB-ARBA"/>
</dbReference>
<evidence type="ECO:0000256" key="4">
    <source>
        <dbReference type="ARBA" id="ARBA00022705"/>
    </source>
</evidence>
<evidence type="ECO:0000313" key="11">
    <source>
        <dbReference type="Proteomes" id="UP000509510"/>
    </source>
</evidence>
<dbReference type="InterPro" id="IPR003593">
    <property type="entry name" value="AAA+_ATPase"/>
</dbReference>
<keyword evidence="7" id="KW-0539">Nucleus</keyword>
<dbReference type="GeneID" id="55994532"/>
<dbReference type="InterPro" id="IPR029058">
    <property type="entry name" value="AB_hydrolase_fold"/>
</dbReference>
<reference evidence="11" key="1">
    <citation type="submission" date="2020-06" db="EMBL/GenBank/DDBJ databases">
        <title>A chromosome-scale genome assembly of Talaromyces rugulosus W13939.</title>
        <authorList>
            <person name="Wang B."/>
            <person name="Guo L."/>
            <person name="Ye K."/>
            <person name="Wang L."/>
        </authorList>
    </citation>
    <scope>NUCLEOTIDE SEQUENCE [LARGE SCALE GENOMIC DNA]</scope>
    <source>
        <strain evidence="11">W13939</strain>
    </source>
</reference>
<dbReference type="Pfam" id="PF21960">
    <property type="entry name" value="RCF1-5-like_lid"/>
    <property type="match status" value="1"/>
</dbReference>